<protein>
    <submittedName>
        <fullName evidence="16">Mono/diheme cytochrome c family protein</fullName>
    </submittedName>
</protein>
<evidence type="ECO:0000313" key="17">
    <source>
        <dbReference type="Proteomes" id="UP000547879"/>
    </source>
</evidence>
<reference evidence="16 17" key="1">
    <citation type="submission" date="2020-08" db="EMBL/GenBank/DDBJ databases">
        <title>Genomic Encyclopedia of Type Strains, Phase IV (KMG-IV): sequencing the most valuable type-strain genomes for metagenomic binning, comparative biology and taxonomic classification.</title>
        <authorList>
            <person name="Goeker M."/>
        </authorList>
    </citation>
    <scope>NUCLEOTIDE SEQUENCE [LARGE SCALE GENOMIC DNA]</scope>
    <source>
        <strain evidence="16 17">DSM 100734</strain>
    </source>
</reference>
<accession>A0A7W9Y801</accession>
<keyword evidence="7 14" id="KW-0732">Signal</keyword>
<evidence type="ECO:0000256" key="13">
    <source>
        <dbReference type="PIRSR" id="PIRSR000018-51"/>
    </source>
</evidence>
<dbReference type="PRINTS" id="PR00605">
    <property type="entry name" value="CYTCHROMECIC"/>
</dbReference>
<evidence type="ECO:0000313" key="16">
    <source>
        <dbReference type="EMBL" id="MBB6163641.1"/>
    </source>
</evidence>
<dbReference type="InterPro" id="IPR036909">
    <property type="entry name" value="Cyt_c-like_dom_sf"/>
</dbReference>
<dbReference type="GO" id="GO:0020037">
    <property type="term" value="F:heme binding"/>
    <property type="evidence" value="ECO:0007669"/>
    <property type="project" value="InterPro"/>
</dbReference>
<evidence type="ECO:0000256" key="1">
    <source>
        <dbReference type="ARBA" id="ARBA00004236"/>
    </source>
</evidence>
<sequence>MRHSLALLVTTAMCAVLSPWSASAADQADQISRGQYQAILGDCAACHTKPGGQPLAGGAPLETPFGPLVPPNITPDLETGIGSWTAEEFKTMMRTGIGHGGKRLYPAMPYPAYTKMSDRDVSDLWQYLTTVQPVKNEVEANQLPFPFNIRFSLFGWNLLNFTEGTYQADPSRSDEWNRGAYLVTGAGHCSTCHTPKSIMGADQEGQFLKGSSLQGWYAPDITGGNHTGIGSWTSDDIVTYLKTGVGTKTIASGPMAEAIENSTSRMEDADLAAIATYLKSLPDDSKATSTALPANDPRMIAGQAIYRDNCSACHSADGKGAMPLFPALSGNQIVQQGSPETPAHLVLFGSQGAQTDARPTNPSMPSLAWRLSDKQVADVLTYVRNSWGNAAPAVTESDIKKTMESR</sequence>
<proteinExistence type="predicted"/>
<keyword evidence="3" id="KW-1003">Cell membrane</keyword>
<evidence type="ECO:0000256" key="2">
    <source>
        <dbReference type="ARBA" id="ARBA00022448"/>
    </source>
</evidence>
<evidence type="ECO:0000256" key="10">
    <source>
        <dbReference type="ARBA" id="ARBA00023004"/>
    </source>
</evidence>
<dbReference type="SUPFAM" id="SSF46626">
    <property type="entry name" value="Cytochrome c"/>
    <property type="match status" value="3"/>
</dbReference>
<feature type="binding site" description="axial binding residue" evidence="13">
    <location>
        <position position="47"/>
    </location>
    <ligand>
        <name>heme c</name>
        <dbReference type="ChEBI" id="CHEBI:61717"/>
        <label>1</label>
    </ligand>
    <ligandPart>
        <name>Fe</name>
        <dbReference type="ChEBI" id="CHEBI:18248"/>
    </ligandPart>
</feature>
<dbReference type="GO" id="GO:0005506">
    <property type="term" value="F:iron ion binding"/>
    <property type="evidence" value="ECO:0007669"/>
    <property type="project" value="InterPro"/>
</dbReference>
<feature type="binding site" description="axial binding residue" evidence="13">
    <location>
        <position position="314"/>
    </location>
    <ligand>
        <name>heme c</name>
        <dbReference type="ChEBI" id="CHEBI:61717"/>
        <label>3</label>
    </ligand>
    <ligandPart>
        <name>Fe</name>
        <dbReference type="ChEBI" id="CHEBI:18248"/>
    </ligandPart>
</feature>
<keyword evidence="10 13" id="KW-0408">Iron</keyword>
<dbReference type="GO" id="GO:0016614">
    <property type="term" value="F:oxidoreductase activity, acting on CH-OH group of donors"/>
    <property type="evidence" value="ECO:0007669"/>
    <property type="project" value="InterPro"/>
</dbReference>
<dbReference type="Pfam" id="PF00034">
    <property type="entry name" value="Cytochrom_C"/>
    <property type="match status" value="3"/>
</dbReference>
<feature type="binding site" description="covalent" evidence="12">
    <location>
        <position position="46"/>
    </location>
    <ligand>
        <name>heme c</name>
        <dbReference type="ChEBI" id="CHEBI:61717"/>
        <label>1</label>
    </ligand>
</feature>
<feature type="binding site" description="covalent" evidence="12">
    <location>
        <position position="43"/>
    </location>
    <ligand>
        <name>heme c</name>
        <dbReference type="ChEBI" id="CHEBI:61717"/>
        <label>1</label>
    </ligand>
</feature>
<evidence type="ECO:0000256" key="6">
    <source>
        <dbReference type="ARBA" id="ARBA00022723"/>
    </source>
</evidence>
<dbReference type="RefSeq" id="WP_183993510.1">
    <property type="nucleotide sequence ID" value="NZ_BMHW01000008.1"/>
</dbReference>
<organism evidence="16 17">
    <name type="scientific">Rhizobium wenxiniae</name>
    <dbReference type="NCBI Taxonomy" id="1737357"/>
    <lineage>
        <taxon>Bacteria</taxon>
        <taxon>Pseudomonadati</taxon>
        <taxon>Pseudomonadota</taxon>
        <taxon>Alphaproteobacteria</taxon>
        <taxon>Hyphomicrobiales</taxon>
        <taxon>Rhizobiaceae</taxon>
        <taxon>Rhizobium/Agrobacterium group</taxon>
        <taxon>Rhizobium</taxon>
    </lineage>
</organism>
<feature type="signal peptide" evidence="14">
    <location>
        <begin position="1"/>
        <end position="24"/>
    </location>
</feature>
<evidence type="ECO:0000256" key="14">
    <source>
        <dbReference type="SAM" id="SignalP"/>
    </source>
</evidence>
<feature type="binding site" description="covalent" evidence="12">
    <location>
        <position position="189"/>
    </location>
    <ligand>
        <name>heme c</name>
        <dbReference type="ChEBI" id="CHEBI:61717"/>
        <label>2</label>
    </ligand>
</feature>
<dbReference type="InterPro" id="IPR051459">
    <property type="entry name" value="Cytochrome_c-type_DH"/>
</dbReference>
<evidence type="ECO:0000256" key="3">
    <source>
        <dbReference type="ARBA" id="ARBA00022475"/>
    </source>
</evidence>
<keyword evidence="9" id="KW-0249">Electron transport</keyword>
<evidence type="ECO:0000256" key="7">
    <source>
        <dbReference type="ARBA" id="ARBA00022729"/>
    </source>
</evidence>
<keyword evidence="5" id="KW-0679">Respiratory chain</keyword>
<feature type="binding site" description="covalent" evidence="12">
    <location>
        <position position="192"/>
    </location>
    <ligand>
        <name>heme c</name>
        <dbReference type="ChEBI" id="CHEBI:61717"/>
        <label>2</label>
    </ligand>
</feature>
<dbReference type="PANTHER" id="PTHR35008:SF8">
    <property type="entry name" value="ALCOHOL DEHYDROGENASE CYTOCHROME C SUBUNIT"/>
    <property type="match status" value="1"/>
</dbReference>
<dbReference type="InterPro" id="IPR009056">
    <property type="entry name" value="Cyt_c-like_dom"/>
</dbReference>
<comment type="subcellular location">
    <subcellularLocation>
        <location evidence="1">Cell membrane</location>
    </subcellularLocation>
</comment>
<feature type="chain" id="PRO_5030897866" evidence="14">
    <location>
        <begin position="25"/>
        <end position="406"/>
    </location>
</feature>
<evidence type="ECO:0000256" key="11">
    <source>
        <dbReference type="ARBA" id="ARBA00023136"/>
    </source>
</evidence>
<keyword evidence="2" id="KW-0813">Transport</keyword>
<dbReference type="Gene3D" id="1.10.760.10">
    <property type="entry name" value="Cytochrome c-like domain"/>
    <property type="match status" value="3"/>
</dbReference>
<dbReference type="PROSITE" id="PS51007">
    <property type="entry name" value="CYTC"/>
    <property type="match status" value="3"/>
</dbReference>
<dbReference type="EMBL" id="JACHEG010000003">
    <property type="protein sequence ID" value="MBB6163641.1"/>
    <property type="molecule type" value="Genomic_DNA"/>
</dbReference>
<comment type="caution">
    <text evidence="16">The sequence shown here is derived from an EMBL/GenBank/DDBJ whole genome shotgun (WGS) entry which is preliminary data.</text>
</comment>
<gene>
    <name evidence="16" type="ORF">HNQ72_003481</name>
</gene>
<dbReference type="GO" id="GO:0009055">
    <property type="term" value="F:electron transfer activity"/>
    <property type="evidence" value="ECO:0007669"/>
    <property type="project" value="InterPro"/>
</dbReference>
<evidence type="ECO:0000256" key="8">
    <source>
        <dbReference type="ARBA" id="ARBA00022737"/>
    </source>
</evidence>
<feature type="binding site" description="covalent" evidence="12">
    <location>
        <position position="313"/>
    </location>
    <ligand>
        <name>heme c</name>
        <dbReference type="ChEBI" id="CHEBI:61717"/>
        <label>3</label>
    </ligand>
</feature>
<evidence type="ECO:0000256" key="5">
    <source>
        <dbReference type="ARBA" id="ARBA00022660"/>
    </source>
</evidence>
<keyword evidence="4 12" id="KW-0349">Heme</keyword>
<feature type="domain" description="Cytochrome c" evidence="15">
    <location>
        <begin position="297"/>
        <end position="387"/>
    </location>
</feature>
<dbReference type="GO" id="GO:0005886">
    <property type="term" value="C:plasma membrane"/>
    <property type="evidence" value="ECO:0007669"/>
    <property type="project" value="UniProtKB-SubCell"/>
</dbReference>
<feature type="binding site" description="covalent" evidence="12">
    <location>
        <position position="310"/>
    </location>
    <ligand>
        <name>heme c</name>
        <dbReference type="ChEBI" id="CHEBI:61717"/>
        <label>3</label>
    </ligand>
</feature>
<dbReference type="InterPro" id="IPR014353">
    <property type="entry name" value="Membr-bd_ADH_cyt_c"/>
</dbReference>
<feature type="domain" description="Cytochrome c" evidence="15">
    <location>
        <begin position="174"/>
        <end position="282"/>
    </location>
</feature>
<name>A0A7W9Y801_9HYPH</name>
<evidence type="ECO:0000259" key="15">
    <source>
        <dbReference type="PROSITE" id="PS51007"/>
    </source>
</evidence>
<evidence type="ECO:0000256" key="9">
    <source>
        <dbReference type="ARBA" id="ARBA00022982"/>
    </source>
</evidence>
<dbReference type="PANTHER" id="PTHR35008">
    <property type="entry name" value="BLL4482 PROTEIN-RELATED"/>
    <property type="match status" value="1"/>
</dbReference>
<dbReference type="InterPro" id="IPR008168">
    <property type="entry name" value="Cyt_C_IC"/>
</dbReference>
<evidence type="ECO:0000256" key="4">
    <source>
        <dbReference type="ARBA" id="ARBA00022617"/>
    </source>
</evidence>
<keyword evidence="6 13" id="KW-0479">Metal-binding</keyword>
<feature type="domain" description="Cytochrome c" evidence="15">
    <location>
        <begin position="29"/>
        <end position="132"/>
    </location>
</feature>
<dbReference type="Proteomes" id="UP000547879">
    <property type="component" value="Unassembled WGS sequence"/>
</dbReference>
<feature type="binding site" description="axial binding residue" evidence="13">
    <location>
        <position position="193"/>
    </location>
    <ligand>
        <name>heme c</name>
        <dbReference type="ChEBI" id="CHEBI:61717"/>
        <label>2</label>
    </ligand>
    <ligandPart>
        <name>Fe</name>
        <dbReference type="ChEBI" id="CHEBI:18248"/>
    </ligandPart>
</feature>
<keyword evidence="17" id="KW-1185">Reference proteome</keyword>
<dbReference type="PIRSF" id="PIRSF000018">
    <property type="entry name" value="Mb_ADH_cyt_c"/>
    <property type="match status" value="1"/>
</dbReference>
<comment type="cofactor">
    <cofactor evidence="12">
        <name>heme c</name>
        <dbReference type="ChEBI" id="CHEBI:61717"/>
    </cofactor>
    <text evidence="12">Binds 3 heme c groups covalently per subunit.</text>
</comment>
<keyword evidence="11" id="KW-0472">Membrane</keyword>
<evidence type="ECO:0000256" key="12">
    <source>
        <dbReference type="PIRSR" id="PIRSR000018-50"/>
    </source>
</evidence>
<keyword evidence="8" id="KW-0677">Repeat</keyword>
<dbReference type="AlphaFoldDB" id="A0A7W9Y801"/>